<keyword evidence="15" id="KW-0753">Steroid metabolism</keyword>
<proteinExistence type="inferred from homology"/>
<dbReference type="InterPro" id="IPR030225">
    <property type="entry name" value="SCAP"/>
</dbReference>
<dbReference type="GO" id="GO:0008202">
    <property type="term" value="P:steroid metabolic process"/>
    <property type="evidence" value="ECO:0007669"/>
    <property type="project" value="UniProtKB-KW"/>
</dbReference>
<dbReference type="SUPFAM" id="SSF50978">
    <property type="entry name" value="WD40 repeat-like"/>
    <property type="match status" value="1"/>
</dbReference>
<dbReference type="GO" id="GO:0032933">
    <property type="term" value="P:SREBP signaling pathway"/>
    <property type="evidence" value="ECO:0007669"/>
    <property type="project" value="InterPro"/>
</dbReference>
<evidence type="ECO:0000313" key="20">
    <source>
        <dbReference type="Proteomes" id="UP000094065"/>
    </source>
</evidence>
<dbReference type="GeneID" id="30156631"/>
<dbReference type="STRING" id="1295533.A0A1E3HKN8"/>
<dbReference type="GO" id="GO:0005789">
    <property type="term" value="C:endoplasmic reticulum membrane"/>
    <property type="evidence" value="ECO:0007669"/>
    <property type="project" value="UniProtKB-SubCell"/>
</dbReference>
<comment type="subcellular location">
    <subcellularLocation>
        <location evidence="1">Endoplasmic reticulum membrane</location>
        <topology evidence="1">Multi-pass membrane protein</topology>
    </subcellularLocation>
    <subcellularLocation>
        <location evidence="2">Golgi apparatus membrane</location>
        <topology evidence="2">Multi-pass membrane protein</topology>
    </subcellularLocation>
</comment>
<dbReference type="Proteomes" id="UP000094065">
    <property type="component" value="Unassembled WGS sequence"/>
</dbReference>
<evidence type="ECO:0000256" key="4">
    <source>
        <dbReference type="ARBA" id="ARBA00019541"/>
    </source>
</evidence>
<feature type="region of interest" description="Disordered" evidence="16">
    <location>
        <begin position="1091"/>
        <end position="1170"/>
    </location>
</feature>
<dbReference type="OrthoDB" id="6510177at2759"/>
<dbReference type="GO" id="GO:0032934">
    <property type="term" value="F:sterol binding"/>
    <property type="evidence" value="ECO:0007669"/>
    <property type="project" value="InterPro"/>
</dbReference>
<dbReference type="EMBL" id="AWGJ01000008">
    <property type="protein sequence ID" value="ODN76685.1"/>
    <property type="molecule type" value="Genomic_DNA"/>
</dbReference>
<dbReference type="PANTHER" id="PTHR46378:SF1">
    <property type="entry name" value="STEROL REGULATORY ELEMENT-BINDING PROTEIN CLEAVAGE-ACTIVATING PROTEIN"/>
    <property type="match status" value="1"/>
</dbReference>
<evidence type="ECO:0000256" key="8">
    <source>
        <dbReference type="ARBA" id="ARBA00022824"/>
    </source>
</evidence>
<feature type="compositionally biased region" description="Polar residues" evidence="16">
    <location>
        <begin position="1112"/>
        <end position="1134"/>
    </location>
</feature>
<evidence type="ECO:0000256" key="2">
    <source>
        <dbReference type="ARBA" id="ARBA00004653"/>
    </source>
</evidence>
<dbReference type="PROSITE" id="PS50156">
    <property type="entry name" value="SSD"/>
    <property type="match status" value="1"/>
</dbReference>
<evidence type="ECO:0000256" key="7">
    <source>
        <dbReference type="ARBA" id="ARBA00022737"/>
    </source>
</evidence>
<evidence type="ECO:0000256" key="3">
    <source>
        <dbReference type="ARBA" id="ARBA00007410"/>
    </source>
</evidence>
<name>A0A1E3HKN8_9TREE</name>
<dbReference type="GO" id="GO:0045540">
    <property type="term" value="P:regulation of cholesterol biosynthetic process"/>
    <property type="evidence" value="ECO:0007669"/>
    <property type="project" value="TreeGrafter"/>
</dbReference>
<protein>
    <recommendedName>
        <fullName evidence="4">Sterol regulatory element-binding protein cleavage-activating protein</fullName>
    </recommendedName>
</protein>
<feature type="transmembrane region" description="Helical" evidence="17">
    <location>
        <begin position="578"/>
        <end position="595"/>
    </location>
</feature>
<feature type="compositionally biased region" description="Polar residues" evidence="16">
    <location>
        <begin position="1160"/>
        <end position="1170"/>
    </location>
</feature>
<keyword evidence="13 17" id="KW-0472">Membrane</keyword>
<dbReference type="InterPro" id="IPR036322">
    <property type="entry name" value="WD40_repeat_dom_sf"/>
</dbReference>
<feature type="transmembrane region" description="Helical" evidence="17">
    <location>
        <begin position="394"/>
        <end position="418"/>
    </location>
</feature>
<feature type="transmembrane region" description="Helical" evidence="17">
    <location>
        <begin position="506"/>
        <end position="527"/>
    </location>
</feature>
<evidence type="ECO:0000256" key="1">
    <source>
        <dbReference type="ARBA" id="ARBA00004477"/>
    </source>
</evidence>
<dbReference type="InterPro" id="IPR053958">
    <property type="entry name" value="HMGCR/SNAP/NPC1-like_SSD"/>
</dbReference>
<dbReference type="GO" id="GO:0032936">
    <property type="term" value="C:SREBP-SCAP complex"/>
    <property type="evidence" value="ECO:0007669"/>
    <property type="project" value="TreeGrafter"/>
</dbReference>
<evidence type="ECO:0000313" key="19">
    <source>
        <dbReference type="EMBL" id="ODN76685.1"/>
    </source>
</evidence>
<evidence type="ECO:0000256" key="6">
    <source>
        <dbReference type="ARBA" id="ARBA00022692"/>
    </source>
</evidence>
<keyword evidence="7" id="KW-0677">Repeat</keyword>
<dbReference type="PANTHER" id="PTHR46378">
    <property type="entry name" value="STEROL REGULATORY ELEMENT-BINDING PROTEIN CLEAVAGE-ACTIVATING PROTEIN"/>
    <property type="match status" value="1"/>
</dbReference>
<feature type="transmembrane region" description="Helical" evidence="17">
    <location>
        <begin position="471"/>
        <end position="494"/>
    </location>
</feature>
<gene>
    <name evidence="19" type="ORF">L202_05322</name>
</gene>
<evidence type="ECO:0000259" key="18">
    <source>
        <dbReference type="PROSITE" id="PS50156"/>
    </source>
</evidence>
<feature type="domain" description="SSD" evidence="18">
    <location>
        <begin position="363"/>
        <end position="529"/>
    </location>
</feature>
<keyword evidence="8" id="KW-0256">Endoplasmic reticulum</keyword>
<keyword evidence="20" id="KW-1185">Reference proteome</keyword>
<dbReference type="Pfam" id="PF12349">
    <property type="entry name" value="Sterol-sensing"/>
    <property type="match status" value="1"/>
</dbReference>
<comment type="caution">
    <text evidence="19">The sequence shown here is derived from an EMBL/GenBank/DDBJ whole genome shotgun (WGS) entry which is preliminary data.</text>
</comment>
<feature type="compositionally biased region" description="Low complexity" evidence="16">
    <location>
        <begin position="12"/>
        <end position="23"/>
    </location>
</feature>
<feature type="transmembrane region" description="Helical" evidence="17">
    <location>
        <begin position="700"/>
        <end position="727"/>
    </location>
</feature>
<evidence type="ECO:0000256" key="17">
    <source>
        <dbReference type="SAM" id="Phobius"/>
    </source>
</evidence>
<keyword evidence="11" id="KW-0443">Lipid metabolism</keyword>
<keyword evidence="10" id="KW-0333">Golgi apparatus</keyword>
<evidence type="ECO:0000256" key="5">
    <source>
        <dbReference type="ARBA" id="ARBA00022574"/>
    </source>
</evidence>
<sequence length="1418" mass="153605">MSRVAGSLTPNTAASSSTAHHTSGNARSRHRRENPTYHSSPSPSDSGDRGRPSKRKRKGGRPRKLRWRRGLVTEAFRKFGEHCARGQIRTLLIDCLVMTNLFYPSLALYLEKKEPLSSTNSHPPPGHSFSPLGLDSLFPSPPPLLPPLDWVGWWPQGTSEWDDGGWASTQEIPGITDAGGGQDVWVMRVGWADVEDVLDRDVHMGEREWERRDHHLLNLVRDMAEGWESQYPSSGQQCLRGLSSNGSRSLCAIISPSKYIPEFDVTISPITDLANLGESEQTSGASNVYHSFAALFRVPAETNTTFASRWEEAVAGISREIEGEVFVEARSRHQPGEWYIYYSSPAPVSPQSASTPAMIPSSPPTIIIILYFVLFTTLIVQLSNASKVHSRFGLAFTGVVQLCCSSVMSFSVLALLGWNGWGASRGESSLPAYILPFVIVVVGAENMSTLTKAIFSIPFAHSVPVRIGLGLSKVGTTIALTSLTDLAILGIVWLCVNLQPVREFCLFAAVVIITDWFMLHTFFLTVLSIDAQRLELADVLVANKVGMASSVEEEKEKEAQNEGGLSWRKLLRARTTKSGSLLLLLFTVGLLYWLTEQHRVPFNTTASLYGYTPTVKATSTSYFPAPTPTPFQDLDNDATTLSSAEKLWRSINPDGWPFVHVVVPPASIVILPKDGHSLHPVDLRKLSLPARKLLIPRLKAIFHVFKVLILPQAITAGALYALLLYLLKDSELLDAQRDRLGRMDLDQGDETETPSSPKGSIGLAGQLKAYMLPCSHEADVDLISSNSSGSLVISVAIDNSICLWRFEDPQGGSGMRELLHAEGVKEEDVIVATTVSEDGHHVGVCTASGVLQIWEIPREGAVVPRQPFALPQGLTARVLDIAFDESDTTTDDPFTATQANSSSPRTFSVLVACADGSVLEVDEQSVHNAVDAQSDGSQHCRVQLVPAQNRGVNIIIAGQLGTTLWRKTSSSWTSALVSPGPLANDRITSLSHINASLPGVFAVGYRSGLVSIYDESHGQFDLVPQGASMKGVRKVELVRPASMKCVGCGLQSTEGYVVISSTATQVSLDRVAPKNPIPTFCRCPRKYTPTEDTPFGRGDLRKTSTLVVPPSGSRQRLTPGSSPAKQSTLLTPVSNGEFPLSSHGSARRLSNLHKEDDPSRMTTTSPYSVSTPGSLNLNLTALTSATIEAASPGREMEITSLGGVSSSGSPSGGWSVVDDDVLVGIGRAREGINDDQWQVWAVDLTQPWDSNGLVVESVDLTELVKRTQLDSYHSLANGQRESLATPGMVSMQDKRTERLLSLSGRASFPSRSDSYSVPTYSQLGYVELTPMVNLGQKGMMGGFGNRMGCVTLARVDKERKSLNFGRRSLEMGIGIGRGSTPTARRGFALTPPPPPLKKVDGATNRGGDQPVGNTVKSW</sequence>
<keyword evidence="6 17" id="KW-0812">Transmembrane</keyword>
<keyword evidence="12" id="KW-0446">Lipid-binding</keyword>
<feature type="region of interest" description="Disordered" evidence="16">
    <location>
        <begin position="1384"/>
        <end position="1418"/>
    </location>
</feature>
<dbReference type="RefSeq" id="XP_018992059.1">
    <property type="nucleotide sequence ID" value="XM_019139568.1"/>
</dbReference>
<organism evidence="19 20">
    <name type="scientific">Cryptococcus amylolentus CBS 6039</name>
    <dbReference type="NCBI Taxonomy" id="1295533"/>
    <lineage>
        <taxon>Eukaryota</taxon>
        <taxon>Fungi</taxon>
        <taxon>Dikarya</taxon>
        <taxon>Basidiomycota</taxon>
        <taxon>Agaricomycotina</taxon>
        <taxon>Tremellomycetes</taxon>
        <taxon>Tremellales</taxon>
        <taxon>Cryptococcaceae</taxon>
        <taxon>Cryptococcus</taxon>
    </lineage>
</organism>
<accession>A0A1E3HKN8</accession>
<reference evidence="19 20" key="1">
    <citation type="submission" date="2016-06" db="EMBL/GenBank/DDBJ databases">
        <title>Evolution of pathogenesis and genome organization in the Tremellales.</title>
        <authorList>
            <person name="Cuomo C."/>
            <person name="Litvintseva A."/>
            <person name="Heitman J."/>
            <person name="Chen Y."/>
            <person name="Sun S."/>
            <person name="Springer D."/>
            <person name="Dromer F."/>
            <person name="Young S."/>
            <person name="Zeng Q."/>
            <person name="Chapman S."/>
            <person name="Gujja S."/>
            <person name="Saif S."/>
            <person name="Birren B."/>
        </authorList>
    </citation>
    <scope>NUCLEOTIDE SEQUENCE [LARGE SCALE GENOMIC DNA]</scope>
    <source>
        <strain evidence="19 20">CBS 6039</strain>
    </source>
</reference>
<feature type="compositionally biased region" description="Basic residues" evidence="16">
    <location>
        <begin position="52"/>
        <end position="66"/>
    </location>
</feature>
<dbReference type="InterPro" id="IPR015943">
    <property type="entry name" value="WD40/YVTN_repeat-like_dom_sf"/>
</dbReference>
<evidence type="ECO:0000256" key="15">
    <source>
        <dbReference type="ARBA" id="ARBA00023221"/>
    </source>
</evidence>
<evidence type="ECO:0000256" key="12">
    <source>
        <dbReference type="ARBA" id="ARBA00023121"/>
    </source>
</evidence>
<dbReference type="InterPro" id="IPR000731">
    <property type="entry name" value="SSD"/>
</dbReference>
<dbReference type="Gene3D" id="2.130.10.10">
    <property type="entry name" value="YVTN repeat-like/Quinoprotein amine dehydrogenase"/>
    <property type="match status" value="1"/>
</dbReference>
<feature type="region of interest" description="Disordered" evidence="16">
    <location>
        <begin position="1"/>
        <end position="66"/>
    </location>
</feature>
<keyword evidence="5" id="KW-0853">WD repeat</keyword>
<evidence type="ECO:0000256" key="13">
    <source>
        <dbReference type="ARBA" id="ARBA00023136"/>
    </source>
</evidence>
<evidence type="ECO:0000256" key="14">
    <source>
        <dbReference type="ARBA" id="ARBA00023180"/>
    </source>
</evidence>
<evidence type="ECO:0000256" key="10">
    <source>
        <dbReference type="ARBA" id="ARBA00023034"/>
    </source>
</evidence>
<feature type="transmembrane region" description="Helical" evidence="17">
    <location>
        <begin position="364"/>
        <end position="382"/>
    </location>
</feature>
<keyword evidence="14" id="KW-0325">Glycoprotein</keyword>
<keyword evidence="9 17" id="KW-1133">Transmembrane helix</keyword>
<evidence type="ECO:0000256" key="9">
    <source>
        <dbReference type="ARBA" id="ARBA00022989"/>
    </source>
</evidence>
<evidence type="ECO:0000256" key="16">
    <source>
        <dbReference type="SAM" id="MobiDB-lite"/>
    </source>
</evidence>
<dbReference type="GO" id="GO:0000139">
    <property type="term" value="C:Golgi membrane"/>
    <property type="evidence" value="ECO:0007669"/>
    <property type="project" value="UniProtKB-SubCell"/>
</dbReference>
<evidence type="ECO:0000256" key="11">
    <source>
        <dbReference type="ARBA" id="ARBA00023098"/>
    </source>
</evidence>
<comment type="similarity">
    <text evidence="3">Belongs to the WD repeat SCAP family.</text>
</comment>